<name>A0A4Q6I717_9RICK</name>
<evidence type="ECO:0000256" key="3">
    <source>
        <dbReference type="RuleBase" id="RU003939"/>
    </source>
</evidence>
<dbReference type="STRING" id="1242993.ehr_00596"/>
<keyword evidence="2" id="KW-0238">DNA-binding</keyword>
<dbReference type="InterPro" id="IPR000119">
    <property type="entry name" value="Hist_DNA-bd"/>
</dbReference>
<reference evidence="4 5" key="1">
    <citation type="submission" date="2018-06" db="EMBL/GenBank/DDBJ databases">
        <title>Complete Genome Sequence of Ehrlichia minasensis Isolated From Cattle.</title>
        <authorList>
            <person name="Aguiar D.M."/>
            <person name="Araujo J.P.A.Jr."/>
            <person name="Nakazato L."/>
            <person name="Bard E."/>
            <person name="Cabezas-Cruz A."/>
        </authorList>
    </citation>
    <scope>NUCLEOTIDE SEQUENCE [LARGE SCALE GENOMIC DNA]</scope>
    <source>
        <strain evidence="4 5">B11</strain>
    </source>
</reference>
<comment type="similarity">
    <text evidence="1 3">Belongs to the bacterial histone-like protein family.</text>
</comment>
<protein>
    <submittedName>
        <fullName evidence="4">Integration host factor subunit beta</fullName>
    </submittedName>
</protein>
<dbReference type="Pfam" id="PF00216">
    <property type="entry name" value="Bac_DNA_binding"/>
    <property type="match status" value="1"/>
</dbReference>
<dbReference type="AlphaFoldDB" id="A0A4Q6I717"/>
<dbReference type="InterPro" id="IPR010992">
    <property type="entry name" value="IHF-like_DNA-bd_dom_sf"/>
</dbReference>
<dbReference type="SUPFAM" id="SSF47729">
    <property type="entry name" value="IHF-like DNA-binding proteins"/>
    <property type="match status" value="1"/>
</dbReference>
<dbReference type="Gene3D" id="4.10.520.10">
    <property type="entry name" value="IHF-like DNA-binding proteins"/>
    <property type="match status" value="1"/>
</dbReference>
<gene>
    <name evidence="4" type="ORF">DRF75_04435</name>
</gene>
<dbReference type="OrthoDB" id="9804203at2"/>
<evidence type="ECO:0000313" key="4">
    <source>
        <dbReference type="EMBL" id="RZB12389.1"/>
    </source>
</evidence>
<comment type="caution">
    <text evidence="4">The sequence shown here is derived from an EMBL/GenBank/DDBJ whole genome shotgun (WGS) entry which is preliminary data.</text>
</comment>
<dbReference type="SMART" id="SM00411">
    <property type="entry name" value="BHL"/>
    <property type="match status" value="1"/>
</dbReference>
<evidence type="ECO:0000256" key="1">
    <source>
        <dbReference type="ARBA" id="ARBA00010529"/>
    </source>
</evidence>
<dbReference type="EMBL" id="QOHL01000026">
    <property type="protein sequence ID" value="RZB12389.1"/>
    <property type="molecule type" value="Genomic_DNA"/>
</dbReference>
<evidence type="ECO:0000256" key="2">
    <source>
        <dbReference type="ARBA" id="ARBA00023125"/>
    </source>
</evidence>
<dbReference type="Proteomes" id="UP000293377">
    <property type="component" value="Unassembled WGS sequence"/>
</dbReference>
<organism evidence="4 5">
    <name type="scientific">Ehrlichia minasensis</name>
    <dbReference type="NCBI Taxonomy" id="1242993"/>
    <lineage>
        <taxon>Bacteria</taxon>
        <taxon>Pseudomonadati</taxon>
        <taxon>Pseudomonadota</taxon>
        <taxon>Alphaproteobacteria</taxon>
        <taxon>Rickettsiales</taxon>
        <taxon>Anaplasmataceae</taxon>
        <taxon>Ehrlichia</taxon>
    </lineage>
</organism>
<proteinExistence type="inferred from homology"/>
<dbReference type="GO" id="GO:0003677">
    <property type="term" value="F:DNA binding"/>
    <property type="evidence" value="ECO:0007669"/>
    <property type="project" value="UniProtKB-KW"/>
</dbReference>
<dbReference type="RefSeq" id="WP_045171243.1">
    <property type="nucleotide sequence ID" value="NZ_QOHL01000026.1"/>
</dbReference>
<keyword evidence="5" id="KW-1185">Reference proteome</keyword>
<dbReference type="GO" id="GO:0030527">
    <property type="term" value="F:structural constituent of chromatin"/>
    <property type="evidence" value="ECO:0007669"/>
    <property type="project" value="InterPro"/>
</dbReference>
<evidence type="ECO:0000313" key="5">
    <source>
        <dbReference type="Proteomes" id="UP000293377"/>
    </source>
</evidence>
<accession>A0A4Q6I717</accession>
<sequence length="87" mass="10286">MLKSHLVQHISKKNPSLSEEIVSKILNIFFSLIIEYLKNGYRVELRGFGSFTVRSYNIKTANTRLTKNKYRKVYFRASNKFIKLINQ</sequence>